<organism evidence="1 2">
    <name type="scientific">Aromatoleum aromaticum (strain DSM 19018 / LMG 30748 / EbN1)</name>
    <name type="common">Azoarcus sp. (strain EbN1)</name>
    <dbReference type="NCBI Taxonomy" id="76114"/>
    <lineage>
        <taxon>Bacteria</taxon>
        <taxon>Pseudomonadati</taxon>
        <taxon>Pseudomonadota</taxon>
        <taxon>Betaproteobacteria</taxon>
        <taxon>Rhodocyclales</taxon>
        <taxon>Rhodocyclaceae</taxon>
        <taxon>Aromatoleum</taxon>
    </lineage>
</organism>
<evidence type="ECO:0000313" key="1">
    <source>
        <dbReference type="EMBL" id="CAI10288.1"/>
    </source>
</evidence>
<dbReference type="Proteomes" id="UP000006552">
    <property type="component" value="Plasmid 1"/>
</dbReference>
<evidence type="ECO:0000313" key="2">
    <source>
        <dbReference type="Proteomes" id="UP000006552"/>
    </source>
</evidence>
<accession>Q5NXC6</accession>
<dbReference type="EMBL" id="CR555307">
    <property type="protein sequence ID" value="CAI10288.1"/>
    <property type="molecule type" value="Genomic_DNA"/>
</dbReference>
<geneLocation type="plasmid" evidence="2">
    <name>pAzo1</name>
</geneLocation>
<dbReference type="AlphaFoldDB" id="Q5NXC6"/>
<proteinExistence type="predicted"/>
<dbReference type="KEGG" id="eba:p1B60"/>
<reference evidence="1 2" key="1">
    <citation type="journal article" date="2005" name="Arch. Microbiol.">
        <title>The genome sequence of an anaerobic aromatic-degrading denitrifying bacterium, strain EbN1.</title>
        <authorList>
            <person name="Rabus R."/>
            <person name="Kube M."/>
            <person name="Heider J."/>
            <person name="Beck A."/>
            <person name="Heitmann K."/>
            <person name="Widdel F."/>
            <person name="Reinhardt R."/>
        </authorList>
    </citation>
    <scope>NUCLEOTIDE SEQUENCE [LARGE SCALE GENOMIC DNA]</scope>
    <source>
        <strain evidence="1 2">EbN1</strain>
        <plasmid evidence="2">Plasmid pAzo1</plasmid>
    </source>
</reference>
<protein>
    <submittedName>
        <fullName evidence="1">Uncharacterized protein</fullName>
    </submittedName>
</protein>
<keyword evidence="1" id="KW-0614">Plasmid</keyword>
<gene>
    <name evidence="1" type="ORF">p1B60</name>
</gene>
<name>Q5NXC6_AROAE</name>
<sequence length="177" mass="19684">MLRFRSELIEKGISSLEIIFQDAGKRSPERPFIGFLPGLNQQSLQDRFALGTGETADGAHGEPRHVGSKRTLHNIILRSRGNRSNFAAETEKPSVLEGLPGFGLVSYVQRRAGRLTRTCERSADDLRPVRFRTVLGQSPGVRRVVRMRPDSSAIERHEVGQSLVHHANTFGQARTTS</sequence>
<dbReference type="HOGENOM" id="CLU_1514886_0_0_4"/>
<keyword evidence="2" id="KW-1185">Reference proteome</keyword>